<accession>A0A1I1GT11</accession>
<dbReference type="PROSITE" id="PS00798">
    <property type="entry name" value="ALDOKETO_REDUCTASE_1"/>
    <property type="match status" value="1"/>
</dbReference>
<dbReference type="CDD" id="cd19071">
    <property type="entry name" value="AKR_AKR1-5-like"/>
    <property type="match status" value="1"/>
</dbReference>
<dbReference type="PIRSF" id="PIRSF000097">
    <property type="entry name" value="AKR"/>
    <property type="match status" value="1"/>
</dbReference>
<comment type="similarity">
    <text evidence="1">Belongs to the aldo/keto reductase family.</text>
</comment>
<gene>
    <name evidence="8" type="ORF">SAMN04488102_103127</name>
</gene>
<dbReference type="PROSITE" id="PS00062">
    <property type="entry name" value="ALDOKETO_REDUCTASE_2"/>
    <property type="match status" value="1"/>
</dbReference>
<dbReference type="Pfam" id="PF00248">
    <property type="entry name" value="Aldo_ket_red"/>
    <property type="match status" value="1"/>
</dbReference>
<dbReference type="AlphaFoldDB" id="A0A1I1GT11"/>
<dbReference type="InterPro" id="IPR036812">
    <property type="entry name" value="NAD(P)_OxRdtase_dom_sf"/>
</dbReference>
<dbReference type="Proteomes" id="UP000199612">
    <property type="component" value="Unassembled WGS sequence"/>
</dbReference>
<evidence type="ECO:0000256" key="1">
    <source>
        <dbReference type="ARBA" id="ARBA00007905"/>
    </source>
</evidence>
<evidence type="ECO:0000259" key="7">
    <source>
        <dbReference type="Pfam" id="PF00248"/>
    </source>
</evidence>
<dbReference type="InterPro" id="IPR023210">
    <property type="entry name" value="NADP_OxRdtase_dom"/>
</dbReference>
<sequence length="265" mass="29438">MGKSFTDSYQLNDDKTIPVMGFGTAGLKGQKAERSVAYALELGYRLVDTSPNYGNEADVGKGIQTALKRSIRREDLFVLTKVEREDMSADGVRTSLEESLARLNLDYLDLLIIHAPDDEDPVNIDTWKGLEAVLETGKVRSIGVSNFTPDNLGPLLENAAVKPVINQVKFAPGTVDWETKAYCESRSIFIMAYSPIKKGKLDSDVIRKLAKKYKKTPEQIALRWTIEAGTIPIPRSGNKDHIKENADLFNFSLTENEIKAVNELS</sequence>
<evidence type="ECO:0000256" key="6">
    <source>
        <dbReference type="PIRSR" id="PIRSR000097-3"/>
    </source>
</evidence>
<dbReference type="OrthoDB" id="191683at2"/>
<feature type="active site" description="Proton donor" evidence="4">
    <location>
        <position position="53"/>
    </location>
</feature>
<evidence type="ECO:0000256" key="2">
    <source>
        <dbReference type="ARBA" id="ARBA00022857"/>
    </source>
</evidence>
<evidence type="ECO:0000313" key="8">
    <source>
        <dbReference type="EMBL" id="SFC12170.1"/>
    </source>
</evidence>
<dbReference type="InterPro" id="IPR020471">
    <property type="entry name" value="AKR"/>
</dbReference>
<dbReference type="Gene3D" id="3.20.20.100">
    <property type="entry name" value="NADP-dependent oxidoreductase domain"/>
    <property type="match status" value="1"/>
</dbReference>
<keyword evidence="3" id="KW-0560">Oxidoreductase</keyword>
<dbReference type="FunFam" id="3.20.20.100:FF:000002">
    <property type="entry name" value="2,5-diketo-D-gluconic acid reductase A"/>
    <property type="match status" value="1"/>
</dbReference>
<dbReference type="GO" id="GO:0016616">
    <property type="term" value="F:oxidoreductase activity, acting on the CH-OH group of donors, NAD or NADP as acceptor"/>
    <property type="evidence" value="ECO:0007669"/>
    <property type="project" value="UniProtKB-ARBA"/>
</dbReference>
<dbReference type="RefSeq" id="WP_091528942.1">
    <property type="nucleotide sequence ID" value="NZ_FOLT01000003.1"/>
</dbReference>
<name>A0A1I1GT11_9LACT</name>
<feature type="domain" description="NADP-dependent oxidoreductase" evidence="7">
    <location>
        <begin position="20"/>
        <end position="264"/>
    </location>
</feature>
<evidence type="ECO:0000256" key="4">
    <source>
        <dbReference type="PIRSR" id="PIRSR000097-1"/>
    </source>
</evidence>
<organism evidence="8 9">
    <name type="scientific">Alkalibacterium subtropicum</name>
    <dbReference type="NCBI Taxonomy" id="753702"/>
    <lineage>
        <taxon>Bacteria</taxon>
        <taxon>Bacillati</taxon>
        <taxon>Bacillota</taxon>
        <taxon>Bacilli</taxon>
        <taxon>Lactobacillales</taxon>
        <taxon>Carnobacteriaceae</taxon>
        <taxon>Alkalibacterium</taxon>
    </lineage>
</organism>
<dbReference type="SUPFAM" id="SSF51430">
    <property type="entry name" value="NAD(P)-linked oxidoreductase"/>
    <property type="match status" value="1"/>
</dbReference>
<keyword evidence="2" id="KW-0521">NADP</keyword>
<dbReference type="STRING" id="753702.SAMN04488102_103127"/>
<proteinExistence type="inferred from homology"/>
<keyword evidence="9" id="KW-1185">Reference proteome</keyword>
<dbReference type="PANTHER" id="PTHR43827:SF3">
    <property type="entry name" value="NADP-DEPENDENT OXIDOREDUCTASE DOMAIN-CONTAINING PROTEIN"/>
    <property type="match status" value="1"/>
</dbReference>
<dbReference type="EMBL" id="FOLT01000003">
    <property type="protein sequence ID" value="SFC12170.1"/>
    <property type="molecule type" value="Genomic_DNA"/>
</dbReference>
<dbReference type="PRINTS" id="PR00069">
    <property type="entry name" value="ALDKETRDTASE"/>
</dbReference>
<evidence type="ECO:0000256" key="3">
    <source>
        <dbReference type="ARBA" id="ARBA00023002"/>
    </source>
</evidence>
<reference evidence="9" key="1">
    <citation type="submission" date="2016-10" db="EMBL/GenBank/DDBJ databases">
        <authorList>
            <person name="Varghese N."/>
            <person name="Submissions S."/>
        </authorList>
    </citation>
    <scope>NUCLEOTIDE SEQUENCE [LARGE SCALE GENOMIC DNA]</scope>
    <source>
        <strain evidence="9">DSM 23664</strain>
    </source>
</reference>
<evidence type="ECO:0000313" key="9">
    <source>
        <dbReference type="Proteomes" id="UP000199612"/>
    </source>
</evidence>
<protein>
    <submittedName>
        <fullName evidence="8">Aldo/keto reductase</fullName>
    </submittedName>
</protein>
<feature type="site" description="Lowers pKa of active site Tyr" evidence="6">
    <location>
        <position position="81"/>
    </location>
</feature>
<feature type="binding site" evidence="5">
    <location>
        <position position="114"/>
    </location>
    <ligand>
        <name>substrate</name>
    </ligand>
</feature>
<evidence type="ECO:0000256" key="5">
    <source>
        <dbReference type="PIRSR" id="PIRSR000097-2"/>
    </source>
</evidence>
<dbReference type="InterPro" id="IPR018170">
    <property type="entry name" value="Aldo/ket_reductase_CS"/>
</dbReference>
<dbReference type="PANTHER" id="PTHR43827">
    <property type="entry name" value="2,5-DIKETO-D-GLUCONIC ACID REDUCTASE"/>
    <property type="match status" value="1"/>
</dbReference>